<keyword evidence="2" id="KW-1185">Reference proteome</keyword>
<sequence>MGCCISSTIYPETGLDKEMLSTLIENSENKNDSLSKVSSSNSQIDYESDAISLSLPSYSNNTSYISWKNHVE</sequence>
<gene>
    <name evidence="1" type="ORF">SteCoe_25558</name>
</gene>
<reference evidence="1 2" key="1">
    <citation type="submission" date="2016-11" db="EMBL/GenBank/DDBJ databases">
        <title>The macronuclear genome of Stentor coeruleus: a giant cell with tiny introns.</title>
        <authorList>
            <person name="Slabodnick M."/>
            <person name="Ruby J.G."/>
            <person name="Reiff S.B."/>
            <person name="Swart E.C."/>
            <person name="Gosai S."/>
            <person name="Prabakaran S."/>
            <person name="Witkowska E."/>
            <person name="Larue G.E."/>
            <person name="Fisher S."/>
            <person name="Freeman R.M."/>
            <person name="Gunawardena J."/>
            <person name="Chu W."/>
            <person name="Stover N.A."/>
            <person name="Gregory B.D."/>
            <person name="Nowacki M."/>
            <person name="Derisi J."/>
            <person name="Roy S.W."/>
            <person name="Marshall W.F."/>
            <person name="Sood P."/>
        </authorList>
    </citation>
    <scope>NUCLEOTIDE SEQUENCE [LARGE SCALE GENOMIC DNA]</scope>
    <source>
        <strain evidence="1">WM001</strain>
    </source>
</reference>
<organism evidence="1 2">
    <name type="scientific">Stentor coeruleus</name>
    <dbReference type="NCBI Taxonomy" id="5963"/>
    <lineage>
        <taxon>Eukaryota</taxon>
        <taxon>Sar</taxon>
        <taxon>Alveolata</taxon>
        <taxon>Ciliophora</taxon>
        <taxon>Postciliodesmatophora</taxon>
        <taxon>Heterotrichea</taxon>
        <taxon>Heterotrichida</taxon>
        <taxon>Stentoridae</taxon>
        <taxon>Stentor</taxon>
    </lineage>
</organism>
<comment type="caution">
    <text evidence="1">The sequence shown here is derived from an EMBL/GenBank/DDBJ whole genome shotgun (WGS) entry which is preliminary data.</text>
</comment>
<evidence type="ECO:0000313" key="1">
    <source>
        <dbReference type="EMBL" id="OMJ75324.1"/>
    </source>
</evidence>
<dbReference type="Proteomes" id="UP000187209">
    <property type="component" value="Unassembled WGS sequence"/>
</dbReference>
<dbReference type="EMBL" id="MPUH01000697">
    <property type="protein sequence ID" value="OMJ75324.1"/>
    <property type="molecule type" value="Genomic_DNA"/>
</dbReference>
<accession>A0A1R2BF34</accession>
<dbReference type="AlphaFoldDB" id="A0A1R2BF34"/>
<evidence type="ECO:0000313" key="2">
    <source>
        <dbReference type="Proteomes" id="UP000187209"/>
    </source>
</evidence>
<protein>
    <submittedName>
        <fullName evidence="1">Uncharacterized protein</fullName>
    </submittedName>
</protein>
<proteinExistence type="predicted"/>
<name>A0A1R2BF34_9CILI</name>